<evidence type="ECO:0000259" key="3">
    <source>
        <dbReference type="PROSITE" id="PS50977"/>
    </source>
</evidence>
<sequence length="197" mass="23161">MGEQNARERILQAALKVFAEKSFEGSRIDEIAREANVPKSLIYYHFKSKNEILEVLSARFIEEYERLLSASSNETHQEKAQGLTERMKNVYYEFGQKNADLVRVMFIDSLKKSNEKPILYKVLDALIAKDIKNDSDTDYDIQERRIAEFFTSLIPNYAYICFADSWTQYFGVDRKRFDQLYGKIYGEIHGGYHERHK</sequence>
<organism evidence="4 5">
    <name type="scientific">[Clostridium] cellulosi</name>
    <dbReference type="NCBI Taxonomy" id="29343"/>
    <lineage>
        <taxon>Bacteria</taxon>
        <taxon>Bacillati</taxon>
        <taxon>Bacillota</taxon>
        <taxon>Clostridia</taxon>
        <taxon>Eubacteriales</taxon>
        <taxon>Oscillospiraceae</taxon>
        <taxon>Oscillospiraceae incertae sedis</taxon>
    </lineage>
</organism>
<name>A0A078KIC1_9FIRM</name>
<dbReference type="InterPro" id="IPR009057">
    <property type="entry name" value="Homeodomain-like_sf"/>
</dbReference>
<dbReference type="PATRIC" id="fig|29343.3.peg.165"/>
<protein>
    <recommendedName>
        <fullName evidence="3">HTH tetR-type domain-containing protein</fullName>
    </recommendedName>
</protein>
<dbReference type="InterPro" id="IPR050624">
    <property type="entry name" value="HTH-type_Tx_Regulator"/>
</dbReference>
<dbReference type="GO" id="GO:0003677">
    <property type="term" value="F:DNA binding"/>
    <property type="evidence" value="ECO:0007669"/>
    <property type="project" value="UniProtKB-UniRule"/>
</dbReference>
<dbReference type="HOGENOM" id="CLU_069356_1_4_9"/>
<evidence type="ECO:0000256" key="1">
    <source>
        <dbReference type="ARBA" id="ARBA00023125"/>
    </source>
</evidence>
<evidence type="ECO:0000256" key="2">
    <source>
        <dbReference type="PROSITE-ProRule" id="PRU00335"/>
    </source>
</evidence>
<dbReference type="STRING" id="29343.CCDG5_0163"/>
<dbReference type="Gene3D" id="1.10.357.10">
    <property type="entry name" value="Tetracycline Repressor, domain 2"/>
    <property type="match status" value="1"/>
</dbReference>
<proteinExistence type="predicted"/>
<dbReference type="PANTHER" id="PTHR43479">
    <property type="entry name" value="ACREF/ENVCD OPERON REPRESSOR-RELATED"/>
    <property type="match status" value="1"/>
</dbReference>
<dbReference type="PANTHER" id="PTHR43479:SF11">
    <property type="entry name" value="ACREF_ENVCD OPERON REPRESSOR-RELATED"/>
    <property type="match status" value="1"/>
</dbReference>
<keyword evidence="5" id="KW-1185">Reference proteome</keyword>
<evidence type="ECO:0000313" key="5">
    <source>
        <dbReference type="Proteomes" id="UP000032431"/>
    </source>
</evidence>
<dbReference type="OrthoDB" id="9785164at2"/>
<dbReference type="Proteomes" id="UP000032431">
    <property type="component" value="Chromosome I"/>
</dbReference>
<dbReference type="AlphaFoldDB" id="A0A078KIC1"/>
<dbReference type="EMBL" id="LM995447">
    <property type="protein sequence ID" value="CDZ23306.1"/>
    <property type="molecule type" value="Genomic_DNA"/>
</dbReference>
<dbReference type="Pfam" id="PF00440">
    <property type="entry name" value="TetR_N"/>
    <property type="match status" value="1"/>
</dbReference>
<gene>
    <name evidence="4" type="ORF">CCDG5_0163</name>
</gene>
<dbReference type="SUPFAM" id="SSF46689">
    <property type="entry name" value="Homeodomain-like"/>
    <property type="match status" value="1"/>
</dbReference>
<evidence type="ECO:0000313" key="4">
    <source>
        <dbReference type="EMBL" id="CDZ23306.1"/>
    </source>
</evidence>
<accession>A0A078KIC1</accession>
<dbReference type="InterPro" id="IPR001647">
    <property type="entry name" value="HTH_TetR"/>
</dbReference>
<feature type="domain" description="HTH tetR-type" evidence="3">
    <location>
        <begin position="4"/>
        <end position="64"/>
    </location>
</feature>
<reference evidence="5" key="1">
    <citation type="submission" date="2014-07" db="EMBL/GenBank/DDBJ databases">
        <authorList>
            <person name="Wibberg D."/>
        </authorList>
    </citation>
    <scope>NUCLEOTIDE SEQUENCE [LARGE SCALE GENOMIC DNA]</scope>
    <source>
        <strain evidence="5">DG5</strain>
    </source>
</reference>
<dbReference type="PRINTS" id="PR00455">
    <property type="entry name" value="HTHTETR"/>
</dbReference>
<dbReference type="KEGG" id="ccel:CCDG5_0163"/>
<feature type="DNA-binding region" description="H-T-H motif" evidence="2">
    <location>
        <begin position="27"/>
        <end position="46"/>
    </location>
</feature>
<keyword evidence="1 2" id="KW-0238">DNA-binding</keyword>
<dbReference type="PROSITE" id="PS50977">
    <property type="entry name" value="HTH_TETR_2"/>
    <property type="match status" value="1"/>
</dbReference>